<dbReference type="Pfam" id="PF13385">
    <property type="entry name" value="Laminin_G_3"/>
    <property type="match status" value="1"/>
</dbReference>
<dbReference type="AlphaFoldDB" id="A3ZS75"/>
<name>A3ZS75_9BACT</name>
<organism evidence="1 2">
    <name type="scientific">Blastopirellula marina DSM 3645</name>
    <dbReference type="NCBI Taxonomy" id="314230"/>
    <lineage>
        <taxon>Bacteria</taxon>
        <taxon>Pseudomonadati</taxon>
        <taxon>Planctomycetota</taxon>
        <taxon>Planctomycetia</taxon>
        <taxon>Pirellulales</taxon>
        <taxon>Pirellulaceae</taxon>
        <taxon>Blastopirellula</taxon>
    </lineage>
</organism>
<evidence type="ECO:0000313" key="2">
    <source>
        <dbReference type="Proteomes" id="UP000004358"/>
    </source>
</evidence>
<dbReference type="SUPFAM" id="SSF49899">
    <property type="entry name" value="Concanavalin A-like lectins/glucanases"/>
    <property type="match status" value="1"/>
</dbReference>
<reference evidence="1 2" key="1">
    <citation type="submission" date="2006-02" db="EMBL/GenBank/DDBJ databases">
        <authorList>
            <person name="Amann R."/>
            <person name="Ferriera S."/>
            <person name="Johnson J."/>
            <person name="Kravitz S."/>
            <person name="Halpern A."/>
            <person name="Remington K."/>
            <person name="Beeson K."/>
            <person name="Tran B."/>
            <person name="Rogers Y.-H."/>
            <person name="Friedman R."/>
            <person name="Venter J.C."/>
        </authorList>
    </citation>
    <scope>NUCLEOTIDE SEQUENCE [LARGE SCALE GENOMIC DNA]</scope>
    <source>
        <strain evidence="1 2">DSM 3645</strain>
    </source>
</reference>
<evidence type="ECO:0008006" key="3">
    <source>
        <dbReference type="Google" id="ProtNLM"/>
    </source>
</evidence>
<dbReference type="EMBL" id="AANZ01000008">
    <property type="protein sequence ID" value="EAQ80533.1"/>
    <property type="molecule type" value="Genomic_DNA"/>
</dbReference>
<dbReference type="eggNOG" id="ENOG502ZBJS">
    <property type="taxonomic scope" value="Bacteria"/>
</dbReference>
<sequence length="269" mass="29353">MLAISRAEDSVAPKSILQIDGLIAFWDFQEAEGQPRMSQGPHQFALQEQNGPIQRVQEGVFGSYAARIRLGQFFMIDRPDVGALNQHGPAAQVTVVAWVRRQSKSHWQAIAGLWDETRGQRQYCLFLNAPRGTKASEMKRYPLSNRVHGHVSNVGGATPGEKYCITYSSGATEIPLGEWVCIAMSYDGQASRVYVNGKLDSLDDYNPFSAPGGLFDGKKEGSPFTVGAVHRSNEWGNFFGGDIGGLAIFNRALRETELGQLAGEGAATE</sequence>
<proteinExistence type="predicted"/>
<dbReference type="STRING" id="314230.DSM3645_14345"/>
<accession>A3ZS75</accession>
<protein>
    <recommendedName>
        <fullName evidence="3">LamG-like jellyroll fold domain-containing protein</fullName>
    </recommendedName>
</protein>
<dbReference type="HOGENOM" id="CLU_945680_0_0_0"/>
<dbReference type="OrthoDB" id="5124266at2"/>
<gene>
    <name evidence="1" type="ORF">DSM3645_14345</name>
</gene>
<dbReference type="Proteomes" id="UP000004358">
    <property type="component" value="Unassembled WGS sequence"/>
</dbReference>
<evidence type="ECO:0000313" key="1">
    <source>
        <dbReference type="EMBL" id="EAQ80533.1"/>
    </source>
</evidence>
<dbReference type="InterPro" id="IPR013320">
    <property type="entry name" value="ConA-like_dom_sf"/>
</dbReference>
<dbReference type="Gene3D" id="2.60.120.200">
    <property type="match status" value="1"/>
</dbReference>
<comment type="caution">
    <text evidence="1">The sequence shown here is derived from an EMBL/GenBank/DDBJ whole genome shotgun (WGS) entry which is preliminary data.</text>
</comment>